<organism evidence="1 2">
    <name type="scientific">Prosthecochloris aestuarii (strain DSM 271 / SK 413)</name>
    <dbReference type="NCBI Taxonomy" id="290512"/>
    <lineage>
        <taxon>Bacteria</taxon>
        <taxon>Pseudomonadati</taxon>
        <taxon>Chlorobiota</taxon>
        <taxon>Chlorobiia</taxon>
        <taxon>Chlorobiales</taxon>
        <taxon>Chlorobiaceae</taxon>
        <taxon>Prosthecochloris</taxon>
    </lineage>
</organism>
<dbReference type="InterPro" id="IPR052732">
    <property type="entry name" value="Cell-binding_unc_protein"/>
</dbReference>
<keyword evidence="2" id="KW-1185">Reference proteome</keyword>
<accession>B4S7B9</accession>
<dbReference type="Gene3D" id="3.40.50.300">
    <property type="entry name" value="P-loop containing nucleotide triphosphate hydrolases"/>
    <property type="match status" value="1"/>
</dbReference>
<evidence type="ECO:0000313" key="2">
    <source>
        <dbReference type="Proteomes" id="UP000002725"/>
    </source>
</evidence>
<dbReference type="PANTHER" id="PTHR43883:SF1">
    <property type="entry name" value="GLUCONOKINASE"/>
    <property type="match status" value="1"/>
</dbReference>
<evidence type="ECO:0000313" key="1">
    <source>
        <dbReference type="EMBL" id="ACF45956.1"/>
    </source>
</evidence>
<dbReference type="InterPro" id="IPR027417">
    <property type="entry name" value="P-loop_NTPase"/>
</dbReference>
<dbReference type="PANTHER" id="PTHR43883">
    <property type="entry name" value="SLR0207 PROTEIN"/>
    <property type="match status" value="1"/>
</dbReference>
<dbReference type="STRING" id="290512.Paes_0913"/>
<protein>
    <submittedName>
        <fullName evidence="1">Uncharacterized protein</fullName>
    </submittedName>
</protein>
<dbReference type="eggNOG" id="COG2187">
    <property type="taxonomic scope" value="Bacteria"/>
</dbReference>
<name>B4S7B9_PROA2</name>
<dbReference type="AlphaFoldDB" id="B4S7B9"/>
<dbReference type="SUPFAM" id="SSF56112">
    <property type="entry name" value="Protein kinase-like (PK-like)"/>
    <property type="match status" value="1"/>
</dbReference>
<proteinExistence type="predicted"/>
<dbReference type="InterPro" id="IPR011009">
    <property type="entry name" value="Kinase-like_dom_sf"/>
</dbReference>
<dbReference type="eggNOG" id="COG0645">
    <property type="taxonomic scope" value="Bacteria"/>
</dbReference>
<gene>
    <name evidence="1" type="ordered locus">Paes_0913</name>
</gene>
<dbReference type="SUPFAM" id="SSF52540">
    <property type="entry name" value="P-loop containing nucleoside triphosphate hydrolases"/>
    <property type="match status" value="1"/>
</dbReference>
<dbReference type="EMBL" id="CP001108">
    <property type="protein sequence ID" value="ACF45956.1"/>
    <property type="molecule type" value="Genomic_DNA"/>
</dbReference>
<sequence length="516" mass="58447">MLFTALQNPGSYPHDVASVTVVETHISMVFLTGTYAYKVKKPVDLGFLDFSTLEKRKQFCLEELRLNRRLCPDLYLDVLPITEDNGLITVGGKGNVLEYAVQMLEFDRTMELDLLLKEHRLTPAHIDMISAIVSGFHQALSPSPPGSPYATPALILQTVLNNFSRIETGNCSDDESERLEKLKVWTVRAHEQCSLLFEKRKREGLVRQCHGDMHSGNMVLRNGGICIFDCIEFNPELSVIDLFSEIAFFIMDLEHRCHPELAWRFLNAYLSATGDYDGLKVLRFYAVYRAMVRAKVTSIRLLQENDARDKTLTHQEHLSFISLAENYTTLRKPVLILTRGVSGSGKTTLAAELSSLIPAVHCRSDVERKRLFGLSANEKSRDEDKKTIYAEASTRQTYARLLNIAETCINEHYSVIVDATFMTANQREPFLRIAREKKCPTVILECSAPLQTLEKRVINRLSKASDASEAGIEILYRQMEKQDSLSLQEEAVAIKVNTTKKNATESTLRMIREKIS</sequence>
<dbReference type="Proteomes" id="UP000002725">
    <property type="component" value="Chromosome"/>
</dbReference>
<dbReference type="RefSeq" id="WP_012505493.1">
    <property type="nucleotide sequence ID" value="NC_011059.1"/>
</dbReference>
<reference evidence="1" key="1">
    <citation type="submission" date="2008-06" db="EMBL/GenBank/DDBJ databases">
        <title>Complete sequence of chromosome of Prosthecochloris aestuarii DSM 271.</title>
        <authorList>
            <consortium name="US DOE Joint Genome Institute"/>
            <person name="Lucas S."/>
            <person name="Copeland A."/>
            <person name="Lapidus A."/>
            <person name="Glavina del Rio T."/>
            <person name="Dalin E."/>
            <person name="Tice H."/>
            <person name="Bruce D."/>
            <person name="Goodwin L."/>
            <person name="Pitluck S."/>
            <person name="Schmutz J."/>
            <person name="Larimer F."/>
            <person name="Land M."/>
            <person name="Hauser L."/>
            <person name="Kyrpides N."/>
            <person name="Anderson I."/>
            <person name="Liu Z."/>
            <person name="Li T."/>
            <person name="Zhao F."/>
            <person name="Overmann J."/>
            <person name="Bryant D.A."/>
            <person name="Richardson P."/>
        </authorList>
    </citation>
    <scope>NUCLEOTIDE SEQUENCE [LARGE SCALE GENOMIC DNA]</scope>
    <source>
        <strain evidence="1">DSM 271</strain>
    </source>
</reference>
<dbReference type="KEGG" id="paa:Paes_0913"/>
<dbReference type="HOGENOM" id="CLU_026771_1_1_10"/>
<dbReference type="Pfam" id="PF13671">
    <property type="entry name" value="AAA_33"/>
    <property type="match status" value="1"/>
</dbReference>